<keyword evidence="2" id="KW-0597">Phosphoprotein</keyword>
<feature type="domain" description="Carrier" evidence="3">
    <location>
        <begin position="577"/>
        <end position="656"/>
    </location>
</feature>
<keyword evidence="5" id="KW-1185">Reference proteome</keyword>
<dbReference type="Gene3D" id="3.40.50.12780">
    <property type="entry name" value="N-terminal domain of ligase-like"/>
    <property type="match status" value="1"/>
</dbReference>
<dbReference type="SUPFAM" id="SSF47336">
    <property type="entry name" value="ACP-like"/>
    <property type="match status" value="1"/>
</dbReference>
<dbReference type="AlphaFoldDB" id="A0A4U0XAE6"/>
<dbReference type="OrthoDB" id="429813at2759"/>
<evidence type="ECO:0000256" key="1">
    <source>
        <dbReference type="ARBA" id="ARBA00022450"/>
    </source>
</evidence>
<evidence type="ECO:0000313" key="5">
    <source>
        <dbReference type="Proteomes" id="UP000309340"/>
    </source>
</evidence>
<dbReference type="InterPro" id="IPR042099">
    <property type="entry name" value="ANL_N_sf"/>
</dbReference>
<dbReference type="PANTHER" id="PTHR43439">
    <property type="entry name" value="PHENYLACETATE-COENZYME A LIGASE"/>
    <property type="match status" value="1"/>
</dbReference>
<organism evidence="4 5">
    <name type="scientific">Friedmanniomyces simplex</name>
    <dbReference type="NCBI Taxonomy" id="329884"/>
    <lineage>
        <taxon>Eukaryota</taxon>
        <taxon>Fungi</taxon>
        <taxon>Dikarya</taxon>
        <taxon>Ascomycota</taxon>
        <taxon>Pezizomycotina</taxon>
        <taxon>Dothideomycetes</taxon>
        <taxon>Dothideomycetidae</taxon>
        <taxon>Mycosphaerellales</taxon>
        <taxon>Teratosphaeriaceae</taxon>
        <taxon>Friedmanniomyces</taxon>
    </lineage>
</organism>
<dbReference type="Pfam" id="PF00501">
    <property type="entry name" value="AMP-binding"/>
    <property type="match status" value="1"/>
</dbReference>
<dbReference type="PROSITE" id="PS50075">
    <property type="entry name" value="CARRIER"/>
    <property type="match status" value="1"/>
</dbReference>
<dbReference type="Gene3D" id="1.10.1200.10">
    <property type="entry name" value="ACP-like"/>
    <property type="match status" value="1"/>
</dbReference>
<comment type="caution">
    <text evidence="4">The sequence shown here is derived from an EMBL/GenBank/DDBJ whole genome shotgun (WGS) entry which is preliminary data.</text>
</comment>
<name>A0A4U0XAE6_9PEZI</name>
<keyword evidence="1" id="KW-0596">Phosphopantetheine</keyword>
<protein>
    <recommendedName>
        <fullName evidence="3">Carrier domain-containing protein</fullName>
    </recommendedName>
</protein>
<dbReference type="PROSITE" id="PS00012">
    <property type="entry name" value="PHOSPHOPANTETHEINE"/>
    <property type="match status" value="1"/>
</dbReference>
<accession>A0A4U0XAE6</accession>
<dbReference type="InterPro" id="IPR020806">
    <property type="entry name" value="PKS_PP-bd"/>
</dbReference>
<dbReference type="InterPro" id="IPR013120">
    <property type="entry name" value="FAR_NAD-bd"/>
</dbReference>
<dbReference type="PANTHER" id="PTHR43439:SF2">
    <property type="entry name" value="ENZYME, PUTATIVE (JCVI)-RELATED"/>
    <property type="match status" value="1"/>
</dbReference>
<dbReference type="STRING" id="329884.A0A4U0XAE6"/>
<dbReference type="InterPro" id="IPR006162">
    <property type="entry name" value="Ppantetheine_attach_site"/>
</dbReference>
<evidence type="ECO:0000256" key="2">
    <source>
        <dbReference type="ARBA" id="ARBA00022553"/>
    </source>
</evidence>
<dbReference type="Proteomes" id="UP000309340">
    <property type="component" value="Unassembled WGS sequence"/>
</dbReference>
<dbReference type="InterPro" id="IPR036291">
    <property type="entry name" value="NAD(P)-bd_dom_sf"/>
</dbReference>
<reference evidence="4 5" key="1">
    <citation type="submission" date="2017-03" db="EMBL/GenBank/DDBJ databases">
        <title>Genomes of endolithic fungi from Antarctica.</title>
        <authorList>
            <person name="Coleine C."/>
            <person name="Masonjones S."/>
            <person name="Stajich J.E."/>
        </authorList>
    </citation>
    <scope>NUCLEOTIDE SEQUENCE [LARGE SCALE GENOMIC DNA]</scope>
    <source>
        <strain evidence="4 5">CCFEE 5184</strain>
    </source>
</reference>
<dbReference type="InterPro" id="IPR036736">
    <property type="entry name" value="ACP-like_sf"/>
</dbReference>
<dbReference type="InterPro" id="IPR051414">
    <property type="entry name" value="Adenylate-forming_Reductase"/>
</dbReference>
<dbReference type="InterPro" id="IPR000873">
    <property type="entry name" value="AMP-dep_synth/lig_dom"/>
</dbReference>
<dbReference type="SUPFAM" id="SSF51735">
    <property type="entry name" value="NAD(P)-binding Rossmann-fold domains"/>
    <property type="match status" value="1"/>
</dbReference>
<evidence type="ECO:0000259" key="3">
    <source>
        <dbReference type="PROSITE" id="PS50075"/>
    </source>
</evidence>
<dbReference type="Pfam" id="PF00550">
    <property type="entry name" value="PP-binding"/>
    <property type="match status" value="1"/>
</dbReference>
<proteinExistence type="predicted"/>
<dbReference type="SMART" id="SM00823">
    <property type="entry name" value="PKS_PP"/>
    <property type="match status" value="1"/>
</dbReference>
<gene>
    <name evidence="4" type="ORF">B0A55_07331</name>
</gene>
<dbReference type="SUPFAM" id="SSF56801">
    <property type="entry name" value="Acetyl-CoA synthetase-like"/>
    <property type="match status" value="1"/>
</dbReference>
<dbReference type="GO" id="GO:0031177">
    <property type="term" value="F:phosphopantetheine binding"/>
    <property type="evidence" value="ECO:0007669"/>
    <property type="project" value="InterPro"/>
</dbReference>
<evidence type="ECO:0000313" key="4">
    <source>
        <dbReference type="EMBL" id="TKA72787.1"/>
    </source>
</evidence>
<dbReference type="EMBL" id="NAJQ01000293">
    <property type="protein sequence ID" value="TKA72787.1"/>
    <property type="molecule type" value="Genomic_DNA"/>
</dbReference>
<dbReference type="Gene3D" id="3.40.50.720">
    <property type="entry name" value="NAD(P)-binding Rossmann-like Domain"/>
    <property type="match status" value="1"/>
</dbReference>
<sequence length="1084" mass="118511">MEPNYFTCTLGQAAALGIQQPHRTISDLVDALAKEHPDLPAVGFPQPGSKPEDSWTSLVFTFADVKLCSEHVASTLLHDNERVLSKRQTIGLLCPSIPEFLFTWLALMRLGHAVLLIAPQCQAPAVVNLCKTCEVSLLLYDDVYRDLAQEASNTSDGALDFKGLPFPEDAKRTAFFPEAGTKTSLPAAVVSEGEVAYLHHTSGTSSGMPNPIPQTHRAGVGVLPCFSNGKGAATFTTTPLYHGGIADLFRAWTSSAMIWLFPGKKVPITATNIARCLDLAKAEGEGGRALPQIKYFSSVPYVLQMMEADPRGLQYLQGMDIVGVGGAALPAEVGSRLVNSSVNLISRFGSAECGFLLSSHRAYAKDKAWQYLRVASGAEKYLRFESQQSEGDGDDQGGSLYELVVLPGWPHMAKRNRDDGSYATSDLFAPHADIPNAWRYHSRADSQLTLITGKKFDPAPLESSLVASSAGLLDDVLIFGTGRPYPGALLFRGRDAEKMSDSDLLKQVWPRVEKMNAESQDHARVGRTMLVPMPVLGRPLEKSSKGTILRGAAEKRCAEEVESAYAQEDADNGAEEVDDAQLVEVIRDMVVSVKGRPDKLTETTDLFSFGVDSVAGMQIRGKLRRLLPPDSQPLPINVVEDCGTIERLAEYVRRRRRGETRVDGDAPVDEEEGYMRRLVEEYSHFTHPEDTAELTNGHTQESEGDTVVLTGATGALGAHILDQYRSRASVGKIYCLVRGADEHAAFERVNKALMQRKLHPLDTSGIEKEKVVVVPAALGEARLGLTDEMYERIASKATLVMHVAWSVNFRMKLRSFVKDNIAGVTHLINLALASRRAESPRFAFCSSVASAMAYRGEESLVPESILDNTSAATGLGYSQSKWVAEQICCRASETTRLKGKVSVFRVGQLAGDTVHGCWNTKEAWPMMLSAVKITGSLPALDDEKLDWLPVDIAAKALIQGAEASAEDGSIAVYHVLNSNERPSWTEMLGWLEKRESFEVVAPAEWVKRLESAVDGGSDHPASQLLDHWRRAYVREGEGSANVDGEAKVRFDMARTTASLPVLRDVRPVDEAYFGRLWEWISASM</sequence>
<dbReference type="Pfam" id="PF23562">
    <property type="entry name" value="AMP-binding_C_3"/>
    <property type="match status" value="1"/>
</dbReference>
<dbReference type="Pfam" id="PF07993">
    <property type="entry name" value="NAD_binding_4"/>
    <property type="match status" value="1"/>
</dbReference>
<dbReference type="InterPro" id="IPR009081">
    <property type="entry name" value="PP-bd_ACP"/>
</dbReference>